<sequence>MDESLRHHNPNPTITANILSKMLYWWLNPLFKKGYKGWLEESDMYNVCPSDSSKTTGEKLKRAWNKELERQKLGKQASFLRALLRAFGVEYMLFGIIALFEEIVKVSQPLLLAEFLDYFTPGSSMSSTKAWLYATGVVLCSITLNITHHPYFFGTARIGMRLRVSSCSLMYQKCLRLSNKSLNESSVGQIVNLMSNDVARFDQGIMFFHFLWVGPLQCLMAVVYLWYRLGPAVMSALSVMILLMPIQFLFGKLFSRNRRKAAVHTDKRVKVMNEIISGIRIIKLYCWEKPFGRLVENLRRLEIRQLRRTRRVQACVMGPYFTTTQIGIFFFTLTYVLTGREDDMRPGTVFMMIAVLHSLRLTCGMFVPLASQHLAETLVVMKRIQNFLLLEELKKHTNIQSAKVHVGNGLSHGEAEKQSESSVEITNVTAKWDGSGAVSNTLEDITVSVRPGRLVAVIGPVGSGKTSLLMTILGELSIQAGSVRAHGKIAYVSQHPWIFSGSLRQNILFGEDYNQARYDKIIRISALSRDLDILPKGDATLIGDRGVNLSGGQKARVSLARALYMDADIYLLDDPLAAVDTIVGKHIFEKCIREFLKDKPRILVTHQVQLLPIADNIIILTDGHIMRQGTFTELSKSGVDFSELLKLSDDATPEPDGSLSNQDITRSNAHNGPKRPRADSIVSVDSIGKDYIPDAVQLPEEEEREAGTVDLKVYMSYLRAGAGILYFICLAFFLLLAQVFLIGSDWWLARWTNQIDERNSAMKAHDQIHKTFDTMTTVTSMLNTTETSIPDVDTYFNLYIYAGIIVVMFVCSLTRAFLYFNLAVNAGENLHNMMFARSLRATMAFFDTNPVGRVLNRFSKDTGQIDEHLPFVMFDFLQSSLLITGIVIVTCVFNPWVFIPVVPLLVIFAIIRKYYVQTSRSVKRLEGTTRSPVFSYLSATLQGLHTIRAMHMEQKLTAEFDAHQDLHTEAWYLFLTTSRWLGVRLEFLSIIFIACVVYTAVVLSDTMDPGFVGLSVVYTMNLMGLFQWVVRQSVELENHMISVERVLQYTHLPIEANLESKPDHKPPDTWPSSGSLQARDVSLKYSPSAPFVLKNINFDINGGEKIGIVGRTGAGKSSLITTLFRLAEPEGELTIDGVSIHSLGLHDLRNAISIIPQDPVLFTGAVRRNLDPFDEYSDSQIWRALDEVQLKEAITSNPENLYMEVTEGGSNFSAGQRQLMCLARAVLGNTRILMIDEATANVDPITDELIQHTIRSKFKACTVLTIAHRLHTIIDSDRIMVLDAGHIVEMGMPIELLSVGKGGVFYSMVEQLGKTELEHLTELASANSLRHSSTTLTQDVNPPSLATKPESNGTCLPEVKLSGRDMESGESQPRDVGGVENKAFVQEDTRL</sequence>
<feature type="compositionally biased region" description="Polar residues" evidence="31">
    <location>
        <begin position="658"/>
        <end position="670"/>
    </location>
</feature>
<evidence type="ECO:0000256" key="7">
    <source>
        <dbReference type="ARBA" id="ARBA00012195"/>
    </source>
</evidence>
<evidence type="ECO:0000256" key="4">
    <source>
        <dbReference type="ARBA" id="ARBA00004520"/>
    </source>
</evidence>
<evidence type="ECO:0000256" key="13">
    <source>
        <dbReference type="ARBA" id="ARBA00022753"/>
    </source>
</evidence>
<dbReference type="Gene3D" id="1.20.1560.10">
    <property type="entry name" value="ABC transporter type 1, transmembrane domain"/>
    <property type="match status" value="2"/>
</dbReference>
<evidence type="ECO:0000259" key="33">
    <source>
        <dbReference type="PROSITE" id="PS50893"/>
    </source>
</evidence>
<evidence type="ECO:0000313" key="35">
    <source>
        <dbReference type="EMBL" id="KAK3795777.1"/>
    </source>
</evidence>
<evidence type="ECO:0000256" key="15">
    <source>
        <dbReference type="ARBA" id="ARBA00022840"/>
    </source>
</evidence>
<evidence type="ECO:0000259" key="34">
    <source>
        <dbReference type="PROSITE" id="PS50929"/>
    </source>
</evidence>
<dbReference type="GO" id="GO:0005789">
    <property type="term" value="C:endoplasmic reticulum membrane"/>
    <property type="evidence" value="ECO:0007669"/>
    <property type="project" value="UniProtKB-SubCell"/>
</dbReference>
<feature type="region of interest" description="Disordered" evidence="31">
    <location>
        <begin position="650"/>
        <end position="679"/>
    </location>
</feature>
<dbReference type="GO" id="GO:0016324">
    <property type="term" value="C:apical plasma membrane"/>
    <property type="evidence" value="ECO:0007669"/>
    <property type="project" value="UniProtKB-SubCell"/>
</dbReference>
<feature type="domain" description="ABC transmembrane type-1" evidence="34">
    <location>
        <begin position="730"/>
        <end position="1038"/>
    </location>
</feature>
<evidence type="ECO:0000256" key="2">
    <source>
        <dbReference type="ARBA" id="ARBA00004424"/>
    </source>
</evidence>
<dbReference type="InterPro" id="IPR027417">
    <property type="entry name" value="P-loop_NTPase"/>
</dbReference>
<evidence type="ECO:0000256" key="21">
    <source>
        <dbReference type="ARBA" id="ARBA00023214"/>
    </source>
</evidence>
<dbReference type="GO" id="GO:0031901">
    <property type="term" value="C:early endosome membrane"/>
    <property type="evidence" value="ECO:0007669"/>
    <property type="project" value="UniProtKB-SubCell"/>
</dbReference>
<keyword evidence="9" id="KW-0813">Transport</keyword>
<dbReference type="SMART" id="SM00382">
    <property type="entry name" value="AAA"/>
    <property type="match status" value="2"/>
</dbReference>
<comment type="similarity">
    <text evidence="5">Belongs to the ABC transporter superfamily. ABCC family. CFTR transporter (TC 3.A.1.202) subfamily.</text>
</comment>
<evidence type="ECO:0000256" key="18">
    <source>
        <dbReference type="ARBA" id="ARBA00023136"/>
    </source>
</evidence>
<evidence type="ECO:0000256" key="31">
    <source>
        <dbReference type="SAM" id="MobiDB-lite"/>
    </source>
</evidence>
<accession>A0AAE1AZM9</accession>
<keyword evidence="11 32" id="KW-0812">Transmembrane</keyword>
<dbReference type="FunFam" id="1.20.1560.10:FF:000014">
    <property type="entry name" value="Multidrug resistance-associated protein member 4"/>
    <property type="match status" value="1"/>
</dbReference>
<dbReference type="PANTHER" id="PTHR24223">
    <property type="entry name" value="ATP-BINDING CASSETTE SUB-FAMILY C"/>
    <property type="match status" value="1"/>
</dbReference>
<proteinExistence type="inferred from homology"/>
<keyword evidence="22" id="KW-0413">Isomerase</keyword>
<evidence type="ECO:0000256" key="22">
    <source>
        <dbReference type="ARBA" id="ARBA00023235"/>
    </source>
</evidence>
<dbReference type="GO" id="GO:0055038">
    <property type="term" value="C:recycling endosome membrane"/>
    <property type="evidence" value="ECO:0007669"/>
    <property type="project" value="UniProtKB-SubCell"/>
</dbReference>
<dbReference type="FunFam" id="3.40.50.300:FF:000482">
    <property type="entry name" value="Multidrug resistance-associated protein member 4"/>
    <property type="match status" value="1"/>
</dbReference>
<dbReference type="FunFam" id="3.40.50.300:FF:000163">
    <property type="entry name" value="Multidrug resistance-associated protein member 4"/>
    <property type="match status" value="1"/>
</dbReference>
<evidence type="ECO:0000256" key="20">
    <source>
        <dbReference type="ARBA" id="ARBA00023180"/>
    </source>
</evidence>
<evidence type="ECO:0000256" key="9">
    <source>
        <dbReference type="ARBA" id="ARBA00022448"/>
    </source>
</evidence>
<evidence type="ECO:0000256" key="19">
    <source>
        <dbReference type="ARBA" id="ARBA00023173"/>
    </source>
</evidence>
<feature type="domain" description="ABC transporter" evidence="33">
    <location>
        <begin position="423"/>
        <end position="647"/>
    </location>
</feature>
<feature type="transmembrane region" description="Helical" evidence="32">
    <location>
        <begin position="314"/>
        <end position="337"/>
    </location>
</feature>
<feature type="transmembrane region" description="Helical" evidence="32">
    <location>
        <begin position="232"/>
        <end position="250"/>
    </location>
</feature>
<comment type="caution">
    <text evidence="35">The sequence shown here is derived from an EMBL/GenBank/DDBJ whole genome shotgun (WGS) entry which is preliminary data.</text>
</comment>
<dbReference type="PANTHER" id="PTHR24223:SF456">
    <property type="entry name" value="MULTIDRUG RESISTANCE-ASSOCIATED PROTEIN LETHAL(2)03659"/>
    <property type="match status" value="1"/>
</dbReference>
<dbReference type="InterPro" id="IPR017871">
    <property type="entry name" value="ABC_transporter-like_CS"/>
</dbReference>
<dbReference type="Gene3D" id="3.40.50.300">
    <property type="entry name" value="P-loop containing nucleotide triphosphate hydrolases"/>
    <property type="match status" value="2"/>
</dbReference>
<evidence type="ECO:0000256" key="32">
    <source>
        <dbReference type="SAM" id="Phobius"/>
    </source>
</evidence>
<evidence type="ECO:0000256" key="30">
    <source>
        <dbReference type="ARBA" id="ARBA00048778"/>
    </source>
</evidence>
<feature type="domain" description="ABC transporter" evidence="33">
    <location>
        <begin position="1076"/>
        <end position="1309"/>
    </location>
</feature>
<feature type="compositionally biased region" description="Polar residues" evidence="31">
    <location>
        <begin position="1331"/>
        <end position="1341"/>
    </location>
</feature>
<comment type="catalytic activity">
    <reaction evidence="29">
        <text>hydrogencarbonate(in) = hydrogencarbonate(out)</text>
        <dbReference type="Rhea" id="RHEA:28695"/>
        <dbReference type="ChEBI" id="CHEBI:17544"/>
    </reaction>
</comment>
<dbReference type="GO" id="GO:0005524">
    <property type="term" value="F:ATP binding"/>
    <property type="evidence" value="ECO:0007669"/>
    <property type="project" value="UniProtKB-KW"/>
</dbReference>
<evidence type="ECO:0000256" key="8">
    <source>
        <dbReference type="ARBA" id="ARBA00016668"/>
    </source>
</evidence>
<dbReference type="EMBL" id="JAWDGP010000987">
    <property type="protein sequence ID" value="KAK3795777.1"/>
    <property type="molecule type" value="Genomic_DNA"/>
</dbReference>
<dbReference type="Proteomes" id="UP001283361">
    <property type="component" value="Unassembled WGS sequence"/>
</dbReference>
<comment type="catalytic activity">
    <reaction evidence="24">
        <text>chloride(in) = chloride(out)</text>
        <dbReference type="Rhea" id="RHEA:29823"/>
        <dbReference type="ChEBI" id="CHEBI:17996"/>
    </reaction>
</comment>
<evidence type="ECO:0000256" key="6">
    <source>
        <dbReference type="ARBA" id="ARBA00009726"/>
    </source>
</evidence>
<feature type="transmembrane region" description="Helical" evidence="32">
    <location>
        <begin position="204"/>
        <end position="226"/>
    </location>
</feature>
<keyword evidence="15" id="KW-0067">ATP-binding</keyword>
<dbReference type="InterPro" id="IPR009147">
    <property type="entry name" value="CFTR/ABCC7"/>
</dbReference>
<dbReference type="Pfam" id="PF00664">
    <property type="entry name" value="ABC_membrane"/>
    <property type="match status" value="2"/>
</dbReference>
<keyword evidence="23" id="KW-0407">Ion channel</keyword>
<protein>
    <recommendedName>
        <fullName evidence="8">Cystic fibrosis transmembrane conductance regulator</fullName>
        <ecNumber evidence="7">5.6.1.6</ecNumber>
    </recommendedName>
    <alternativeName>
        <fullName evidence="25">ATP-binding cassette sub-family C member 7</fullName>
    </alternativeName>
    <alternativeName>
        <fullName evidence="26">Channel conductance-controlling ATPase</fullName>
    </alternativeName>
    <alternativeName>
        <fullName evidence="27">cAMP-dependent chloride channel</fullName>
    </alternativeName>
</protein>
<evidence type="ECO:0000256" key="25">
    <source>
        <dbReference type="ARBA" id="ARBA00029720"/>
    </source>
</evidence>
<comment type="catalytic activity">
    <reaction evidence="30">
        <text>ATP + H2O = ADP + phosphate + H(+)</text>
        <dbReference type="Rhea" id="RHEA:13065"/>
        <dbReference type="ChEBI" id="CHEBI:15377"/>
        <dbReference type="ChEBI" id="CHEBI:15378"/>
        <dbReference type="ChEBI" id="CHEBI:30616"/>
        <dbReference type="ChEBI" id="CHEBI:43474"/>
        <dbReference type="ChEBI" id="CHEBI:456216"/>
    </reaction>
    <physiologicalReaction direction="left-to-right" evidence="30">
        <dbReference type="Rhea" id="RHEA:13066"/>
    </physiologicalReaction>
</comment>
<dbReference type="GO" id="GO:0016887">
    <property type="term" value="F:ATP hydrolysis activity"/>
    <property type="evidence" value="ECO:0007669"/>
    <property type="project" value="InterPro"/>
</dbReference>
<keyword evidence="13" id="KW-0967">Endosome</keyword>
<dbReference type="InterPro" id="IPR036640">
    <property type="entry name" value="ABC1_TM_sf"/>
</dbReference>
<keyword evidence="16 32" id="KW-1133">Transmembrane helix</keyword>
<comment type="subcellular location">
    <subcellularLocation>
        <location evidence="2">Apical cell membrane</location>
        <topology evidence="2">Multi-pass membrane protein</topology>
    </subcellularLocation>
    <subcellularLocation>
        <location evidence="4">Early endosome membrane</location>
        <topology evidence="4">Multi-pass membrane protein</topology>
    </subcellularLocation>
    <subcellularLocation>
        <location evidence="3">Endoplasmic reticulum membrane</location>
        <topology evidence="3">Multi-pass membrane protein</topology>
    </subcellularLocation>
    <subcellularLocation>
        <location evidence="1">Recycling endosome membrane</location>
        <topology evidence="1">Multi-pass membrane protein</topology>
    </subcellularLocation>
</comment>
<keyword evidence="36" id="KW-1185">Reference proteome</keyword>
<dbReference type="InterPro" id="IPR003439">
    <property type="entry name" value="ABC_transporter-like_ATP-bd"/>
</dbReference>
<keyword evidence="18 32" id="KW-0472">Membrane</keyword>
<dbReference type="PROSITE" id="PS50929">
    <property type="entry name" value="ABC_TM1F"/>
    <property type="match status" value="2"/>
</dbReference>
<evidence type="ECO:0000256" key="12">
    <source>
        <dbReference type="ARBA" id="ARBA00022741"/>
    </source>
</evidence>
<keyword evidence="12" id="KW-0547">Nucleotide-binding</keyword>
<feature type="region of interest" description="Disordered" evidence="31">
    <location>
        <begin position="1331"/>
        <end position="1391"/>
    </location>
</feature>
<evidence type="ECO:0000256" key="11">
    <source>
        <dbReference type="ARBA" id="ARBA00022692"/>
    </source>
</evidence>
<name>A0AAE1AZM9_9GAST</name>
<gene>
    <name evidence="35" type="ORF">RRG08_031858</name>
</gene>
<organism evidence="35 36">
    <name type="scientific">Elysia crispata</name>
    <name type="common">lettuce slug</name>
    <dbReference type="NCBI Taxonomy" id="231223"/>
    <lineage>
        <taxon>Eukaryota</taxon>
        <taxon>Metazoa</taxon>
        <taxon>Spiralia</taxon>
        <taxon>Lophotrochozoa</taxon>
        <taxon>Mollusca</taxon>
        <taxon>Gastropoda</taxon>
        <taxon>Heterobranchia</taxon>
        <taxon>Euthyneura</taxon>
        <taxon>Panpulmonata</taxon>
        <taxon>Sacoglossa</taxon>
        <taxon>Placobranchoidea</taxon>
        <taxon>Plakobranchidae</taxon>
        <taxon>Elysia</taxon>
    </lineage>
</organism>
<evidence type="ECO:0000256" key="26">
    <source>
        <dbReference type="ARBA" id="ARBA00031358"/>
    </source>
</evidence>
<comment type="catalytic activity">
    <reaction evidence="28">
        <text>ATP + H2O + closed Cl(-) channel = ADP + phosphate + open Cl(-) channel.</text>
        <dbReference type="EC" id="5.6.1.6"/>
    </reaction>
</comment>
<feature type="transmembrane region" description="Helical" evidence="32">
    <location>
        <begin position="985"/>
        <end position="1004"/>
    </location>
</feature>
<evidence type="ECO:0000256" key="27">
    <source>
        <dbReference type="ARBA" id="ARBA00033163"/>
    </source>
</evidence>
<keyword evidence="21" id="KW-0868">Chloride</keyword>
<keyword evidence="19" id="KW-0869">Chloride channel</keyword>
<keyword evidence="17" id="KW-0406">Ion transport</keyword>
<evidence type="ECO:0000256" key="17">
    <source>
        <dbReference type="ARBA" id="ARBA00023065"/>
    </source>
</evidence>
<feature type="domain" description="ABC transmembrane type-1" evidence="34">
    <location>
        <begin position="93"/>
        <end position="375"/>
    </location>
</feature>
<evidence type="ECO:0000256" key="1">
    <source>
        <dbReference type="ARBA" id="ARBA00004195"/>
    </source>
</evidence>
<feature type="transmembrane region" description="Helical" evidence="32">
    <location>
        <begin position="724"/>
        <end position="743"/>
    </location>
</feature>
<dbReference type="PROSITE" id="PS50893">
    <property type="entry name" value="ABC_TRANSPORTER_2"/>
    <property type="match status" value="2"/>
</dbReference>
<evidence type="ECO:0000256" key="14">
    <source>
        <dbReference type="ARBA" id="ARBA00022824"/>
    </source>
</evidence>
<evidence type="ECO:0000256" key="5">
    <source>
        <dbReference type="ARBA" id="ARBA00009118"/>
    </source>
</evidence>
<dbReference type="Pfam" id="PF00005">
    <property type="entry name" value="ABC_tran"/>
    <property type="match status" value="2"/>
</dbReference>
<dbReference type="CDD" id="cd03244">
    <property type="entry name" value="ABCC_MRP_domain2"/>
    <property type="match status" value="1"/>
</dbReference>
<keyword evidence="14" id="KW-0256">Endoplasmic reticulum</keyword>
<feature type="transmembrane region" description="Helical" evidence="32">
    <location>
        <begin position="82"/>
        <end position="100"/>
    </location>
</feature>
<dbReference type="InterPro" id="IPR011527">
    <property type="entry name" value="ABC1_TM_dom"/>
</dbReference>
<evidence type="ECO:0000256" key="28">
    <source>
        <dbReference type="ARBA" id="ARBA00034073"/>
    </source>
</evidence>
<comment type="similarity">
    <text evidence="6">Belongs to the ABC transporter superfamily. ABCC family. Conjugate transporter (TC 3.A.1.208) subfamily.</text>
</comment>
<dbReference type="GO" id="GO:0034707">
    <property type="term" value="C:chloride channel complex"/>
    <property type="evidence" value="ECO:0007669"/>
    <property type="project" value="UniProtKB-KW"/>
</dbReference>
<dbReference type="PRINTS" id="PR01851">
    <property type="entry name" value="CYSFIBREGLTR"/>
</dbReference>
<keyword evidence="20" id="KW-0325">Glycoprotein</keyword>
<dbReference type="InterPro" id="IPR050173">
    <property type="entry name" value="ABC_transporter_C-like"/>
</dbReference>
<dbReference type="GO" id="GO:0005260">
    <property type="term" value="F:intracellularly ATP-gated chloride channel activity"/>
    <property type="evidence" value="ECO:0007669"/>
    <property type="project" value="UniProtKB-EC"/>
</dbReference>
<keyword evidence="10" id="KW-0597">Phosphoprotein</keyword>
<evidence type="ECO:0000256" key="24">
    <source>
        <dbReference type="ARBA" id="ARBA00024167"/>
    </source>
</evidence>
<feature type="transmembrane region" description="Helical" evidence="32">
    <location>
        <begin position="798"/>
        <end position="824"/>
    </location>
</feature>
<feature type="transmembrane region" description="Helical" evidence="32">
    <location>
        <begin position="896"/>
        <end position="915"/>
    </location>
</feature>
<dbReference type="SUPFAM" id="SSF52540">
    <property type="entry name" value="P-loop containing nucleoside triphosphate hydrolases"/>
    <property type="match status" value="2"/>
</dbReference>
<evidence type="ECO:0000256" key="3">
    <source>
        <dbReference type="ARBA" id="ARBA00004477"/>
    </source>
</evidence>
<feature type="transmembrane region" description="Helical" evidence="32">
    <location>
        <begin position="130"/>
        <end position="153"/>
    </location>
</feature>
<dbReference type="PROSITE" id="PS00211">
    <property type="entry name" value="ABC_TRANSPORTER_1"/>
    <property type="match status" value="2"/>
</dbReference>
<evidence type="ECO:0000256" key="16">
    <source>
        <dbReference type="ARBA" id="ARBA00022989"/>
    </source>
</evidence>
<evidence type="ECO:0000313" key="36">
    <source>
        <dbReference type="Proteomes" id="UP001283361"/>
    </source>
</evidence>
<reference evidence="35" key="1">
    <citation type="journal article" date="2023" name="G3 (Bethesda)">
        <title>A reference genome for the long-term kleptoplast-retaining sea slug Elysia crispata morphotype clarki.</title>
        <authorList>
            <person name="Eastman K.E."/>
            <person name="Pendleton A.L."/>
            <person name="Shaikh M.A."/>
            <person name="Suttiyut T."/>
            <person name="Ogas R."/>
            <person name="Tomko P."/>
            <person name="Gavelis G."/>
            <person name="Widhalm J.R."/>
            <person name="Wisecaver J.H."/>
        </authorList>
    </citation>
    <scope>NUCLEOTIDE SEQUENCE</scope>
    <source>
        <strain evidence="35">ECLA1</strain>
    </source>
</reference>
<dbReference type="InterPro" id="IPR003593">
    <property type="entry name" value="AAA+_ATPase"/>
</dbReference>
<dbReference type="GO" id="GO:0140359">
    <property type="term" value="F:ABC-type transporter activity"/>
    <property type="evidence" value="ECO:0007669"/>
    <property type="project" value="InterPro"/>
</dbReference>
<evidence type="ECO:0000256" key="10">
    <source>
        <dbReference type="ARBA" id="ARBA00022553"/>
    </source>
</evidence>
<dbReference type="EC" id="5.6.1.6" evidence="7"/>
<evidence type="ECO:0000256" key="29">
    <source>
        <dbReference type="ARBA" id="ARBA00044653"/>
    </source>
</evidence>
<evidence type="ECO:0000256" key="23">
    <source>
        <dbReference type="ARBA" id="ARBA00023303"/>
    </source>
</evidence>
<dbReference type="CDD" id="cd03250">
    <property type="entry name" value="ABCC_MRP_domain1"/>
    <property type="match status" value="1"/>
</dbReference>
<dbReference type="SUPFAM" id="SSF90123">
    <property type="entry name" value="ABC transporter transmembrane region"/>
    <property type="match status" value="2"/>
</dbReference>
<dbReference type="FunFam" id="1.20.1560.10:FF:000026">
    <property type="entry name" value="Multidrug resistance-associated protein lethal(2)03659"/>
    <property type="match status" value="1"/>
</dbReference>